<evidence type="ECO:0000256" key="2">
    <source>
        <dbReference type="ARBA" id="ARBA00012962"/>
    </source>
</evidence>
<dbReference type="InterPro" id="IPR006151">
    <property type="entry name" value="Shikm_DH/Glu-tRNA_Rdtase"/>
</dbReference>
<feature type="active site" description="Proton acceptor" evidence="8">
    <location>
        <position position="88"/>
    </location>
</feature>
<dbReference type="PANTHER" id="PTHR21089">
    <property type="entry name" value="SHIKIMATE DEHYDROGENASE"/>
    <property type="match status" value="1"/>
</dbReference>
<dbReference type="Gene3D" id="3.40.50.10860">
    <property type="entry name" value="Leucine Dehydrogenase, chain A, domain 1"/>
    <property type="match status" value="1"/>
</dbReference>
<keyword evidence="5 8" id="KW-0560">Oxidoreductase</keyword>
<dbReference type="Pfam" id="PF08501">
    <property type="entry name" value="Shikimate_dh_N"/>
    <property type="match status" value="1"/>
</dbReference>
<keyword evidence="4 8" id="KW-0521">NADP</keyword>
<dbReference type="GO" id="GO:0019632">
    <property type="term" value="P:shikimate metabolic process"/>
    <property type="evidence" value="ECO:0007669"/>
    <property type="project" value="InterPro"/>
</dbReference>
<feature type="binding site" evidence="8">
    <location>
        <begin position="170"/>
        <end position="175"/>
    </location>
    <ligand>
        <name>NADP(+)</name>
        <dbReference type="ChEBI" id="CHEBI:58349"/>
    </ligand>
</feature>
<feature type="binding site" evidence="8">
    <location>
        <position position="266"/>
    </location>
    <ligand>
        <name>shikimate</name>
        <dbReference type="ChEBI" id="CHEBI:36208"/>
    </ligand>
</feature>
<dbReference type="NCBIfam" id="TIGR00507">
    <property type="entry name" value="aroE"/>
    <property type="match status" value="1"/>
</dbReference>
<evidence type="ECO:0000256" key="7">
    <source>
        <dbReference type="ARBA" id="ARBA00049442"/>
    </source>
</evidence>
<dbReference type="InterPro" id="IPR022893">
    <property type="entry name" value="Shikimate_DH_fam"/>
</dbReference>
<feature type="domain" description="SDH C-terminal" evidence="11">
    <location>
        <begin position="259"/>
        <end position="282"/>
    </location>
</feature>
<feature type="binding site" evidence="8">
    <location>
        <position position="238"/>
    </location>
    <ligand>
        <name>shikimate</name>
        <dbReference type="ChEBI" id="CHEBI:36208"/>
    </ligand>
</feature>
<dbReference type="SUPFAM" id="SSF51735">
    <property type="entry name" value="NAD(P)-binding Rossmann-fold domains"/>
    <property type="match status" value="1"/>
</dbReference>
<feature type="domain" description="Quinate/shikimate 5-dehydrogenase/glutamyl-tRNA reductase" evidence="9">
    <location>
        <begin position="141"/>
        <end position="210"/>
    </location>
</feature>
<evidence type="ECO:0000256" key="8">
    <source>
        <dbReference type="HAMAP-Rule" id="MF_00222"/>
    </source>
</evidence>
<dbReference type="GO" id="GO:0050661">
    <property type="term" value="F:NADP binding"/>
    <property type="evidence" value="ECO:0007669"/>
    <property type="project" value="InterPro"/>
</dbReference>
<gene>
    <name evidence="8" type="primary">aroE</name>
    <name evidence="12" type="ORF">A0123_01252</name>
</gene>
<feature type="binding site" evidence="8">
    <location>
        <begin position="37"/>
        <end position="39"/>
    </location>
    <ligand>
        <name>shikimate</name>
        <dbReference type="ChEBI" id="CHEBI:36208"/>
    </ligand>
</feature>
<feature type="binding site" evidence="8">
    <location>
        <position position="84"/>
    </location>
    <ligand>
        <name>shikimate</name>
        <dbReference type="ChEBI" id="CHEBI:36208"/>
    </ligand>
</feature>
<evidence type="ECO:0000259" key="11">
    <source>
        <dbReference type="Pfam" id="PF18317"/>
    </source>
</evidence>
<dbReference type="InterPro" id="IPR011342">
    <property type="entry name" value="Shikimate_DH"/>
</dbReference>
<organism evidence="12 13">
    <name type="scientific">Gluconobacter cerinus</name>
    <dbReference type="NCBI Taxonomy" id="38307"/>
    <lineage>
        <taxon>Bacteria</taxon>
        <taxon>Pseudomonadati</taxon>
        <taxon>Pseudomonadota</taxon>
        <taxon>Alphaproteobacteria</taxon>
        <taxon>Acetobacterales</taxon>
        <taxon>Acetobacteraceae</taxon>
        <taxon>Gluconobacter</taxon>
    </lineage>
</organism>
<dbReference type="EMBL" id="LUTU01000005">
    <property type="protein sequence ID" value="OAJ68544.1"/>
    <property type="molecule type" value="Genomic_DNA"/>
</dbReference>
<comment type="similarity">
    <text evidence="8">Belongs to the shikimate dehydrogenase family.</text>
</comment>
<feature type="domain" description="Shikimate dehydrogenase substrate binding N-terminal" evidence="10">
    <location>
        <begin position="29"/>
        <end position="111"/>
    </location>
</feature>
<dbReference type="Pfam" id="PF01488">
    <property type="entry name" value="Shikimate_DH"/>
    <property type="match status" value="1"/>
</dbReference>
<accession>A0A1B6VMW1</accession>
<dbReference type="UniPathway" id="UPA00053">
    <property type="reaction ID" value="UER00087"/>
</dbReference>
<comment type="catalytic activity">
    <reaction evidence="7 8">
        <text>shikimate + NADP(+) = 3-dehydroshikimate + NADPH + H(+)</text>
        <dbReference type="Rhea" id="RHEA:17737"/>
        <dbReference type="ChEBI" id="CHEBI:15378"/>
        <dbReference type="ChEBI" id="CHEBI:16630"/>
        <dbReference type="ChEBI" id="CHEBI:36208"/>
        <dbReference type="ChEBI" id="CHEBI:57783"/>
        <dbReference type="ChEBI" id="CHEBI:58349"/>
        <dbReference type="EC" id="1.1.1.25"/>
    </reaction>
</comment>
<proteinExistence type="inferred from homology"/>
<evidence type="ECO:0000256" key="6">
    <source>
        <dbReference type="ARBA" id="ARBA00023141"/>
    </source>
</evidence>
<dbReference type="InterPro" id="IPR046346">
    <property type="entry name" value="Aminoacid_DH-like_N_sf"/>
</dbReference>
<comment type="caution">
    <text evidence="12">The sequence shown here is derived from an EMBL/GenBank/DDBJ whole genome shotgun (WGS) entry which is preliminary data.</text>
</comment>
<feature type="binding site" evidence="8">
    <location>
        <position position="100"/>
    </location>
    <ligand>
        <name>NADP(+)</name>
        <dbReference type="ChEBI" id="CHEBI:58349"/>
    </ligand>
</feature>
<dbReference type="SUPFAM" id="SSF53223">
    <property type="entry name" value="Aminoacid dehydrogenase-like, N-terminal domain"/>
    <property type="match status" value="1"/>
</dbReference>
<dbReference type="Gene3D" id="3.40.50.720">
    <property type="entry name" value="NAD(P)-binding Rossmann-like Domain"/>
    <property type="match status" value="1"/>
</dbReference>
<dbReference type="CDD" id="cd01065">
    <property type="entry name" value="NAD_bind_Shikimate_DH"/>
    <property type="match status" value="1"/>
</dbReference>
<dbReference type="Pfam" id="PF18317">
    <property type="entry name" value="SDH_C"/>
    <property type="match status" value="1"/>
</dbReference>
<dbReference type="GO" id="GO:0008652">
    <property type="term" value="P:amino acid biosynthetic process"/>
    <property type="evidence" value="ECO:0007669"/>
    <property type="project" value="UniProtKB-KW"/>
</dbReference>
<dbReference type="HAMAP" id="MF_00222">
    <property type="entry name" value="Shikimate_DH_AroE"/>
    <property type="match status" value="1"/>
</dbReference>
<feature type="binding site" evidence="8">
    <location>
        <position position="236"/>
    </location>
    <ligand>
        <name>NADP(+)</name>
        <dbReference type="ChEBI" id="CHEBI:58349"/>
    </ligand>
</feature>
<feature type="binding site" evidence="8">
    <location>
        <position position="124"/>
    </location>
    <ligand>
        <name>shikimate</name>
        <dbReference type="ChEBI" id="CHEBI:36208"/>
    </ligand>
</feature>
<keyword evidence="3 8" id="KW-0028">Amino-acid biosynthesis</keyword>
<dbReference type="AlphaFoldDB" id="A0A1B6VMW1"/>
<dbReference type="Proteomes" id="UP000077786">
    <property type="component" value="Unassembled WGS sequence"/>
</dbReference>
<comment type="pathway">
    <text evidence="1 8">Metabolic intermediate biosynthesis; chorismate biosynthesis; chorismate from D-erythrose 4-phosphate and phosphoenolpyruvate: step 4/7.</text>
</comment>
<feature type="binding site" evidence="8">
    <location>
        <position position="109"/>
    </location>
    <ligand>
        <name>shikimate</name>
        <dbReference type="ChEBI" id="CHEBI:36208"/>
    </ligand>
</feature>
<dbReference type="GO" id="GO:0009423">
    <property type="term" value="P:chorismate biosynthetic process"/>
    <property type="evidence" value="ECO:0007669"/>
    <property type="project" value="UniProtKB-UniRule"/>
</dbReference>
<dbReference type="InterPro" id="IPR036291">
    <property type="entry name" value="NAD(P)-bd_dom_sf"/>
</dbReference>
<feature type="binding site" evidence="8">
    <location>
        <begin position="147"/>
        <end position="151"/>
    </location>
    <ligand>
        <name>NADP(+)</name>
        <dbReference type="ChEBI" id="CHEBI:58349"/>
    </ligand>
</feature>
<feature type="binding site" evidence="8">
    <location>
        <position position="259"/>
    </location>
    <ligand>
        <name>NADP(+)</name>
        <dbReference type="ChEBI" id="CHEBI:58349"/>
    </ligand>
</feature>
<evidence type="ECO:0000313" key="12">
    <source>
        <dbReference type="EMBL" id="OAJ68544.1"/>
    </source>
</evidence>
<sequence>MGGASRKTSASGLGDTGCMIDGHTKLAGVMGWPVEHSRSPMLHNHWCRVHDVNGAYVPLPTRPEHFEAALKGLAAAGFRGVNVTIPHKEAAMRACESMTDTARRAGAVNTVRFENGQIIGDCTDGTGFCDNLTAHGVTLSGRALILGAGGAARAVAAALLDRGCEVVVANRTMARAEAMVEALKGGEAVEWYDWPSLLPGCSLLVNATSLGMNGKADIDWGAMLRQAGSSLCVTDIVYTPRETPLLKAAKAAGLQTVDGLGMLIHQARAGFRSWFGVDPEADEATFNLLAASLR</sequence>
<comment type="subunit">
    <text evidence="8">Homodimer.</text>
</comment>
<evidence type="ECO:0000259" key="9">
    <source>
        <dbReference type="Pfam" id="PF01488"/>
    </source>
</evidence>
<dbReference type="PANTHER" id="PTHR21089:SF1">
    <property type="entry name" value="BIFUNCTIONAL 3-DEHYDROQUINATE DEHYDRATASE_SHIKIMATE DEHYDROGENASE, CHLOROPLASTIC"/>
    <property type="match status" value="1"/>
</dbReference>
<name>A0A1B6VMW1_9PROT</name>
<dbReference type="InterPro" id="IPR041121">
    <property type="entry name" value="SDH_C"/>
</dbReference>
<keyword evidence="6 8" id="KW-0057">Aromatic amino acid biosynthesis</keyword>
<dbReference type="EC" id="1.1.1.25" evidence="2 8"/>
<evidence type="ECO:0000256" key="5">
    <source>
        <dbReference type="ARBA" id="ARBA00023002"/>
    </source>
</evidence>
<dbReference type="GO" id="GO:0004764">
    <property type="term" value="F:shikimate 3-dehydrogenase (NADP+) activity"/>
    <property type="evidence" value="ECO:0007669"/>
    <property type="project" value="UniProtKB-UniRule"/>
</dbReference>
<dbReference type="PATRIC" id="fig|38307.3.peg.1288"/>
<dbReference type="GO" id="GO:0009073">
    <property type="term" value="P:aromatic amino acid family biosynthetic process"/>
    <property type="evidence" value="ECO:0007669"/>
    <property type="project" value="UniProtKB-KW"/>
</dbReference>
<evidence type="ECO:0000256" key="4">
    <source>
        <dbReference type="ARBA" id="ARBA00022857"/>
    </source>
</evidence>
<comment type="function">
    <text evidence="8">Involved in the biosynthesis of the chorismate, which leads to the biosynthesis of aromatic amino acids. Catalyzes the reversible NADPH linked reduction of 3-dehydroshikimate (DHSA) to yield shikimate (SA).</text>
</comment>
<protein>
    <recommendedName>
        <fullName evidence="2 8">Shikimate dehydrogenase (NADP(+))</fullName>
        <shortName evidence="8">SDH</shortName>
        <ecNumber evidence="2 8">1.1.1.25</ecNumber>
    </recommendedName>
</protein>
<reference evidence="12 13" key="1">
    <citation type="submission" date="2016-03" db="EMBL/GenBank/DDBJ databases">
        <title>Draft genome sequence of Gluconobacter cerinus strain CECT 9110.</title>
        <authorList>
            <person name="Sainz F."/>
            <person name="Mas A."/>
            <person name="Torija M.J."/>
        </authorList>
    </citation>
    <scope>NUCLEOTIDE SEQUENCE [LARGE SCALE GENOMIC DNA]</scope>
    <source>
        <strain evidence="12 13">CECT 9110</strain>
    </source>
</reference>
<dbReference type="InterPro" id="IPR013708">
    <property type="entry name" value="Shikimate_DH-bd_N"/>
</dbReference>
<dbReference type="NCBIfam" id="NF001312">
    <property type="entry name" value="PRK00258.1-4"/>
    <property type="match status" value="1"/>
</dbReference>
<evidence type="ECO:0000256" key="3">
    <source>
        <dbReference type="ARBA" id="ARBA00022605"/>
    </source>
</evidence>
<dbReference type="GO" id="GO:0005829">
    <property type="term" value="C:cytosol"/>
    <property type="evidence" value="ECO:0007669"/>
    <property type="project" value="TreeGrafter"/>
</dbReference>
<evidence type="ECO:0000313" key="13">
    <source>
        <dbReference type="Proteomes" id="UP000077786"/>
    </source>
</evidence>
<evidence type="ECO:0000256" key="1">
    <source>
        <dbReference type="ARBA" id="ARBA00004871"/>
    </source>
</evidence>
<evidence type="ECO:0000259" key="10">
    <source>
        <dbReference type="Pfam" id="PF08501"/>
    </source>
</evidence>